<dbReference type="AlphaFoldDB" id="W4M7X0"/>
<gene>
    <name evidence="2" type="ORF">ETSY2_17030</name>
</gene>
<sequence length="299" mass="33884">MDHEMTEDIQGTLNAIEQHEWLLDWSRFGERVDALEMLEFQILDRIENVMYLHGHRTDLAVLYRRAAQLWLRLTDINTQLFQCLHDELVASTNPAATLRQQVSTYVGKGTLRDPVGYDDLDVLVNGLFGIDTEPEETRPLKPGMIGYQATPARFILDLVERIPLGPDDVFYDLGSGLGRVALLVGLLTPAQVRGIEYDPGHCAYAQQCARHLPVSRVRFINADARDADVADGTVFFMYTPFRGNLLQNVLDRLKRDAHRRPMTIATYGPCTLDVAQMDWLALSGSQEPDDRELAIFQRL</sequence>
<dbReference type="SUPFAM" id="SSF53335">
    <property type="entry name" value="S-adenosyl-L-methionine-dependent methyltransferases"/>
    <property type="match status" value="1"/>
</dbReference>
<dbReference type="InterPro" id="IPR029063">
    <property type="entry name" value="SAM-dependent_MTases_sf"/>
</dbReference>
<dbReference type="EMBL" id="AZHX01000690">
    <property type="protein sequence ID" value="ETX06454.1"/>
    <property type="molecule type" value="Genomic_DNA"/>
</dbReference>
<dbReference type="HOGENOM" id="CLU_986036_0_0_7"/>
<dbReference type="InterPro" id="IPR025789">
    <property type="entry name" value="DOT1_dom"/>
</dbReference>
<dbReference type="CDD" id="cd02440">
    <property type="entry name" value="AdoMet_MTases"/>
    <property type="match status" value="1"/>
</dbReference>
<dbReference type="Pfam" id="PF08123">
    <property type="entry name" value="DOT1"/>
    <property type="match status" value="1"/>
</dbReference>
<evidence type="ECO:0000313" key="2">
    <source>
        <dbReference type="EMBL" id="ETX06454.1"/>
    </source>
</evidence>
<dbReference type="GO" id="GO:0031151">
    <property type="term" value="F:histone H3K79 methyltransferase activity"/>
    <property type="evidence" value="ECO:0007669"/>
    <property type="project" value="InterPro"/>
</dbReference>
<name>W4M7X0_9BACT</name>
<proteinExistence type="predicted"/>
<feature type="domain" description="DOT1" evidence="1">
    <location>
        <begin position="150"/>
        <end position="211"/>
    </location>
</feature>
<evidence type="ECO:0000313" key="3">
    <source>
        <dbReference type="Proteomes" id="UP000019140"/>
    </source>
</evidence>
<organism evidence="2 3">
    <name type="scientific">Candidatus Entotheonella gemina</name>
    <dbReference type="NCBI Taxonomy" id="1429439"/>
    <lineage>
        <taxon>Bacteria</taxon>
        <taxon>Pseudomonadati</taxon>
        <taxon>Nitrospinota/Tectimicrobiota group</taxon>
        <taxon>Candidatus Tectimicrobiota</taxon>
        <taxon>Candidatus Entotheonellia</taxon>
        <taxon>Candidatus Entotheonellales</taxon>
        <taxon>Candidatus Entotheonellaceae</taxon>
        <taxon>Candidatus Entotheonella</taxon>
    </lineage>
</organism>
<reference evidence="2 3" key="1">
    <citation type="journal article" date="2014" name="Nature">
        <title>An environmental bacterial taxon with a large and distinct metabolic repertoire.</title>
        <authorList>
            <person name="Wilson M.C."/>
            <person name="Mori T."/>
            <person name="Ruckert C."/>
            <person name="Uria A.R."/>
            <person name="Helf M.J."/>
            <person name="Takada K."/>
            <person name="Gernert C."/>
            <person name="Steffens U.A."/>
            <person name="Heycke N."/>
            <person name="Schmitt S."/>
            <person name="Rinke C."/>
            <person name="Helfrich E.J."/>
            <person name="Brachmann A.O."/>
            <person name="Gurgui C."/>
            <person name="Wakimoto T."/>
            <person name="Kracht M."/>
            <person name="Crusemann M."/>
            <person name="Hentschel U."/>
            <person name="Abe I."/>
            <person name="Matsunaga S."/>
            <person name="Kalinowski J."/>
            <person name="Takeyama H."/>
            <person name="Piel J."/>
        </authorList>
    </citation>
    <scope>NUCLEOTIDE SEQUENCE [LARGE SCALE GENOMIC DNA]</scope>
    <source>
        <strain evidence="3">TSY2</strain>
    </source>
</reference>
<evidence type="ECO:0000259" key="1">
    <source>
        <dbReference type="Pfam" id="PF08123"/>
    </source>
</evidence>
<dbReference type="Gene3D" id="3.40.50.150">
    <property type="entry name" value="Vaccinia Virus protein VP39"/>
    <property type="match status" value="1"/>
</dbReference>
<dbReference type="Proteomes" id="UP000019140">
    <property type="component" value="Unassembled WGS sequence"/>
</dbReference>
<keyword evidence="3" id="KW-1185">Reference proteome</keyword>
<comment type="caution">
    <text evidence="2">The sequence shown here is derived from an EMBL/GenBank/DDBJ whole genome shotgun (WGS) entry which is preliminary data.</text>
</comment>
<accession>W4M7X0</accession>
<protein>
    <recommendedName>
        <fullName evidence="1">DOT1 domain-containing protein</fullName>
    </recommendedName>
</protein>